<comment type="subcellular location">
    <subcellularLocation>
        <location evidence="1">Membrane</location>
        <topology evidence="1">Multi-pass membrane protein</topology>
    </subcellularLocation>
</comment>
<evidence type="ECO:0000256" key="1">
    <source>
        <dbReference type="ARBA" id="ARBA00004141"/>
    </source>
</evidence>
<keyword evidence="7" id="KW-1185">Reference proteome</keyword>
<feature type="transmembrane region" description="Helical" evidence="5">
    <location>
        <begin position="30"/>
        <end position="51"/>
    </location>
</feature>
<keyword evidence="4 5" id="KW-0472">Membrane</keyword>
<gene>
    <name evidence="6" type="ORF">DVH24_011014</name>
</gene>
<organism evidence="6 7">
    <name type="scientific">Malus domestica</name>
    <name type="common">Apple</name>
    <name type="synonym">Pyrus malus</name>
    <dbReference type="NCBI Taxonomy" id="3750"/>
    <lineage>
        <taxon>Eukaryota</taxon>
        <taxon>Viridiplantae</taxon>
        <taxon>Streptophyta</taxon>
        <taxon>Embryophyta</taxon>
        <taxon>Tracheophyta</taxon>
        <taxon>Spermatophyta</taxon>
        <taxon>Magnoliopsida</taxon>
        <taxon>eudicotyledons</taxon>
        <taxon>Gunneridae</taxon>
        <taxon>Pentapetalae</taxon>
        <taxon>rosids</taxon>
        <taxon>fabids</taxon>
        <taxon>Rosales</taxon>
        <taxon>Rosaceae</taxon>
        <taxon>Amygdaloideae</taxon>
        <taxon>Maleae</taxon>
        <taxon>Malus</taxon>
    </lineage>
</organism>
<evidence type="ECO:0000313" key="7">
    <source>
        <dbReference type="Proteomes" id="UP000290289"/>
    </source>
</evidence>
<evidence type="ECO:0000256" key="3">
    <source>
        <dbReference type="ARBA" id="ARBA00022989"/>
    </source>
</evidence>
<dbReference type="PANTHER" id="PTHR11040">
    <property type="entry name" value="ZINC/IRON TRANSPORTER"/>
    <property type="match status" value="1"/>
</dbReference>
<dbReference type="EMBL" id="RDQH01000331">
    <property type="protein sequence ID" value="RXH98689.1"/>
    <property type="molecule type" value="Genomic_DNA"/>
</dbReference>
<dbReference type="Pfam" id="PF02535">
    <property type="entry name" value="Zip"/>
    <property type="match status" value="1"/>
</dbReference>
<feature type="transmembrane region" description="Helical" evidence="5">
    <location>
        <begin position="176"/>
        <end position="200"/>
    </location>
</feature>
<reference evidence="6 7" key="1">
    <citation type="submission" date="2018-10" db="EMBL/GenBank/DDBJ databases">
        <title>A high-quality apple genome assembly.</title>
        <authorList>
            <person name="Hu J."/>
        </authorList>
    </citation>
    <scope>NUCLEOTIDE SEQUENCE [LARGE SCALE GENOMIC DNA]</scope>
    <source>
        <strain evidence="7">cv. HFTH1</strain>
        <tissue evidence="6">Young leaf</tissue>
    </source>
</reference>
<keyword evidence="3 5" id="KW-1133">Transmembrane helix</keyword>
<evidence type="ECO:0000256" key="5">
    <source>
        <dbReference type="SAM" id="Phobius"/>
    </source>
</evidence>
<keyword evidence="2 5" id="KW-0812">Transmembrane</keyword>
<dbReference type="InterPro" id="IPR003689">
    <property type="entry name" value="ZIP"/>
</dbReference>
<dbReference type="AlphaFoldDB" id="A0A498JRX1"/>
<evidence type="ECO:0000313" key="6">
    <source>
        <dbReference type="EMBL" id="RXH98689.1"/>
    </source>
</evidence>
<proteinExistence type="predicted"/>
<feature type="transmembrane region" description="Helical" evidence="5">
    <location>
        <begin position="103"/>
        <end position="123"/>
    </location>
</feature>
<dbReference type="PANTHER" id="PTHR11040:SF71">
    <property type="entry name" value="ZIP METAL ION TRANSPORTER FAMILY PROTEIN"/>
    <property type="match status" value="1"/>
</dbReference>
<dbReference type="Proteomes" id="UP000290289">
    <property type="component" value="Chromosome 5"/>
</dbReference>
<feature type="transmembrane region" description="Helical" evidence="5">
    <location>
        <begin position="135"/>
        <end position="156"/>
    </location>
</feature>
<evidence type="ECO:0000256" key="2">
    <source>
        <dbReference type="ARBA" id="ARBA00022692"/>
    </source>
</evidence>
<protein>
    <submittedName>
        <fullName evidence="6">Uncharacterized protein</fullName>
    </submittedName>
</protein>
<sequence>MYGLACSLLDKEQEHIWPLSLLCLDEHGNIPTIVSSVLPFLSLSFCLSILYNDHKFRRLDLNYSFFTILFLILLLPILTSSACTSEKKDEHRNESKLLIRYKLIAIASVLVSGALGVCLPFLVKNIPFFHPEKDLYLLIKAFVAGVILATGFVHLLPDANDSLTSPCLSENPWRRFPFTGFVAMVSAIGTLIMEAIATGYQKRSELGKPQPVDGYEENDHAVHFHGSASNSPELIRHRIISQVLELGILVHSVIIGISLGACQSQHTIKPLVAALSFHQFF</sequence>
<feature type="transmembrane region" description="Helical" evidence="5">
    <location>
        <begin position="63"/>
        <end position="83"/>
    </location>
</feature>
<accession>A0A498JRX1</accession>
<dbReference type="GO" id="GO:0005385">
    <property type="term" value="F:zinc ion transmembrane transporter activity"/>
    <property type="evidence" value="ECO:0007669"/>
    <property type="project" value="TreeGrafter"/>
</dbReference>
<dbReference type="GO" id="GO:0005886">
    <property type="term" value="C:plasma membrane"/>
    <property type="evidence" value="ECO:0007669"/>
    <property type="project" value="TreeGrafter"/>
</dbReference>
<name>A0A498JRX1_MALDO</name>
<comment type="caution">
    <text evidence="6">The sequence shown here is derived from an EMBL/GenBank/DDBJ whole genome shotgun (WGS) entry which is preliminary data.</text>
</comment>
<dbReference type="STRING" id="3750.A0A498JRX1"/>
<evidence type="ECO:0000256" key="4">
    <source>
        <dbReference type="ARBA" id="ARBA00023136"/>
    </source>
</evidence>